<protein>
    <submittedName>
        <fullName evidence="1">Uncharacterized protein</fullName>
    </submittedName>
</protein>
<name>A0A6C0AZB4_9ZZZZ</name>
<sequence>MPTWKNVADGLLDNTWSLETKTFKSAGPDGAVFIYVYVSNTGETFTTDNNLVGTNYYLEKKYSKKILEHS</sequence>
<dbReference type="EMBL" id="MN739042">
    <property type="protein sequence ID" value="QHS85327.1"/>
    <property type="molecule type" value="Genomic_DNA"/>
</dbReference>
<proteinExistence type="predicted"/>
<dbReference type="AlphaFoldDB" id="A0A6C0AZB4"/>
<reference evidence="1" key="1">
    <citation type="journal article" date="2020" name="Nature">
        <title>Giant virus diversity and host interactions through global metagenomics.</title>
        <authorList>
            <person name="Schulz F."/>
            <person name="Roux S."/>
            <person name="Paez-Espino D."/>
            <person name="Jungbluth S."/>
            <person name="Walsh D.A."/>
            <person name="Denef V.J."/>
            <person name="McMahon K.D."/>
            <person name="Konstantinidis K.T."/>
            <person name="Eloe-Fadrosh E.A."/>
            <person name="Kyrpides N.C."/>
            <person name="Woyke T."/>
        </authorList>
    </citation>
    <scope>NUCLEOTIDE SEQUENCE</scope>
    <source>
        <strain evidence="1">GVMAG-M-3300009182-78</strain>
    </source>
</reference>
<accession>A0A6C0AZB4</accession>
<organism evidence="1">
    <name type="scientific">viral metagenome</name>
    <dbReference type="NCBI Taxonomy" id="1070528"/>
    <lineage>
        <taxon>unclassified sequences</taxon>
        <taxon>metagenomes</taxon>
        <taxon>organismal metagenomes</taxon>
    </lineage>
</organism>
<evidence type="ECO:0000313" key="1">
    <source>
        <dbReference type="EMBL" id="QHS85327.1"/>
    </source>
</evidence>